<accession>A0A1Q9D8S4</accession>
<keyword evidence="1" id="KW-0697">Rotamase</keyword>
<reference evidence="3 4" key="1">
    <citation type="submission" date="2016-02" db="EMBL/GenBank/DDBJ databases">
        <title>Genome analysis of coral dinoflagellate symbionts highlights evolutionary adaptations to a symbiotic lifestyle.</title>
        <authorList>
            <person name="Aranda M."/>
            <person name="Li Y."/>
            <person name="Liew Y.J."/>
            <person name="Baumgarten S."/>
            <person name="Simakov O."/>
            <person name="Wilson M."/>
            <person name="Piel J."/>
            <person name="Ashoor H."/>
            <person name="Bougouffa S."/>
            <person name="Bajic V.B."/>
            <person name="Ryu T."/>
            <person name="Ravasi T."/>
            <person name="Bayer T."/>
            <person name="Micklem G."/>
            <person name="Kim H."/>
            <person name="Bhak J."/>
            <person name="Lajeunesse T.C."/>
            <person name="Voolstra C.R."/>
        </authorList>
    </citation>
    <scope>NUCLEOTIDE SEQUENCE [LARGE SCALE GENOMIC DNA]</scope>
    <source>
        <strain evidence="3 4">CCMP2467</strain>
    </source>
</reference>
<dbReference type="GO" id="GO:0003755">
    <property type="term" value="F:peptidyl-prolyl cis-trans isomerase activity"/>
    <property type="evidence" value="ECO:0007669"/>
    <property type="project" value="UniProtKB-UniRule"/>
</dbReference>
<dbReference type="OrthoDB" id="193499at2759"/>
<dbReference type="AlphaFoldDB" id="A0A1Q9D8S4"/>
<evidence type="ECO:0000313" key="4">
    <source>
        <dbReference type="Proteomes" id="UP000186817"/>
    </source>
</evidence>
<comment type="catalytic activity">
    <reaction evidence="1">
        <text>[protein]-peptidylproline (omega=180) = [protein]-peptidylproline (omega=0)</text>
        <dbReference type="Rhea" id="RHEA:16237"/>
        <dbReference type="Rhea" id="RHEA-COMP:10747"/>
        <dbReference type="Rhea" id="RHEA-COMP:10748"/>
        <dbReference type="ChEBI" id="CHEBI:83833"/>
        <dbReference type="ChEBI" id="CHEBI:83834"/>
        <dbReference type="EC" id="5.2.1.8"/>
    </reaction>
</comment>
<dbReference type="Gene3D" id="2.40.100.10">
    <property type="entry name" value="Cyclophilin-like"/>
    <property type="match status" value="1"/>
</dbReference>
<dbReference type="PRINTS" id="PR00153">
    <property type="entry name" value="CSAPPISMRASE"/>
</dbReference>
<evidence type="ECO:0000256" key="1">
    <source>
        <dbReference type="RuleBase" id="RU363019"/>
    </source>
</evidence>
<protein>
    <recommendedName>
        <fullName evidence="1">Peptidyl-prolyl cis-trans isomerase</fullName>
        <shortName evidence="1">PPIase</shortName>
        <ecNumber evidence="1">5.2.1.8</ecNumber>
    </recommendedName>
</protein>
<dbReference type="PROSITE" id="PS50072">
    <property type="entry name" value="CSA_PPIASE_2"/>
    <property type="match status" value="1"/>
</dbReference>
<dbReference type="Proteomes" id="UP000186817">
    <property type="component" value="Unassembled WGS sequence"/>
</dbReference>
<keyword evidence="4" id="KW-1185">Reference proteome</keyword>
<comment type="caution">
    <text evidence="3">The sequence shown here is derived from an EMBL/GenBank/DDBJ whole genome shotgun (WGS) entry which is preliminary data.</text>
</comment>
<dbReference type="Pfam" id="PF00160">
    <property type="entry name" value="Pro_isomerase"/>
    <property type="match status" value="1"/>
</dbReference>
<comment type="similarity">
    <text evidence="1">Belongs to the cyclophilin-type PPIase family.</text>
</comment>
<keyword evidence="1 3" id="KW-0413">Isomerase</keyword>
<proteinExistence type="inferred from homology"/>
<evidence type="ECO:0000259" key="2">
    <source>
        <dbReference type="PROSITE" id="PS50072"/>
    </source>
</evidence>
<comment type="function">
    <text evidence="1">PPIases accelerate the folding of proteins. It catalyzes the cis-trans isomerization of proline imidic peptide bonds in oligopeptides.</text>
</comment>
<sequence length="85" mass="9453">MGSTFASLFPVVSAPCPWLDGKHVVFGHVIEGIEVLDEIEEANNQGCSAFTGYEPKLPKQILRCDKMTAALRCLKEKMRDQPMDL</sequence>
<gene>
    <name evidence="3" type="ORF">AK812_SmicGene26740</name>
</gene>
<feature type="domain" description="PPIase cyclophilin-type" evidence="2">
    <location>
        <begin position="1"/>
        <end position="66"/>
    </location>
</feature>
<organism evidence="3 4">
    <name type="scientific">Symbiodinium microadriaticum</name>
    <name type="common">Dinoflagellate</name>
    <name type="synonym">Zooxanthella microadriatica</name>
    <dbReference type="NCBI Taxonomy" id="2951"/>
    <lineage>
        <taxon>Eukaryota</taxon>
        <taxon>Sar</taxon>
        <taxon>Alveolata</taxon>
        <taxon>Dinophyceae</taxon>
        <taxon>Suessiales</taxon>
        <taxon>Symbiodiniaceae</taxon>
        <taxon>Symbiodinium</taxon>
    </lineage>
</organism>
<dbReference type="EC" id="5.2.1.8" evidence="1"/>
<dbReference type="InterPro" id="IPR029000">
    <property type="entry name" value="Cyclophilin-like_dom_sf"/>
</dbReference>
<dbReference type="InterPro" id="IPR002130">
    <property type="entry name" value="Cyclophilin-type_PPIase_dom"/>
</dbReference>
<name>A0A1Q9D8S4_SYMMI</name>
<dbReference type="SUPFAM" id="SSF50891">
    <property type="entry name" value="Cyclophilin-like"/>
    <property type="match status" value="1"/>
</dbReference>
<dbReference type="EMBL" id="LSRX01000660">
    <property type="protein sequence ID" value="OLP91559.1"/>
    <property type="molecule type" value="Genomic_DNA"/>
</dbReference>
<evidence type="ECO:0000313" key="3">
    <source>
        <dbReference type="EMBL" id="OLP91559.1"/>
    </source>
</evidence>